<feature type="chain" id="PRO_5044758169" evidence="1">
    <location>
        <begin position="19"/>
        <end position="191"/>
    </location>
</feature>
<evidence type="ECO:0000313" key="3">
    <source>
        <dbReference type="Proteomes" id="UP001549921"/>
    </source>
</evidence>
<accession>A0ABD0T2V4</accession>
<protein>
    <submittedName>
        <fullName evidence="2">Uncharacterized protein</fullName>
    </submittedName>
</protein>
<name>A0ABD0T2V4_LOXSC</name>
<proteinExistence type="predicted"/>
<feature type="signal peptide" evidence="1">
    <location>
        <begin position="1"/>
        <end position="18"/>
    </location>
</feature>
<dbReference type="AlphaFoldDB" id="A0ABD0T2V4"/>
<organism evidence="2 3">
    <name type="scientific">Loxostege sticticalis</name>
    <name type="common">Beet webworm moth</name>
    <dbReference type="NCBI Taxonomy" id="481309"/>
    <lineage>
        <taxon>Eukaryota</taxon>
        <taxon>Metazoa</taxon>
        <taxon>Ecdysozoa</taxon>
        <taxon>Arthropoda</taxon>
        <taxon>Hexapoda</taxon>
        <taxon>Insecta</taxon>
        <taxon>Pterygota</taxon>
        <taxon>Neoptera</taxon>
        <taxon>Endopterygota</taxon>
        <taxon>Lepidoptera</taxon>
        <taxon>Glossata</taxon>
        <taxon>Ditrysia</taxon>
        <taxon>Pyraloidea</taxon>
        <taxon>Crambidae</taxon>
        <taxon>Pyraustinae</taxon>
        <taxon>Loxostege</taxon>
    </lineage>
</organism>
<dbReference type="Proteomes" id="UP001549921">
    <property type="component" value="Unassembled WGS sequence"/>
</dbReference>
<comment type="caution">
    <text evidence="2">The sequence shown here is derived from an EMBL/GenBank/DDBJ whole genome shotgun (WGS) entry which is preliminary data.</text>
</comment>
<evidence type="ECO:0000256" key="1">
    <source>
        <dbReference type="SAM" id="SignalP"/>
    </source>
</evidence>
<dbReference type="EMBL" id="JBEDNZ010000011">
    <property type="protein sequence ID" value="KAL0832344.1"/>
    <property type="molecule type" value="Genomic_DNA"/>
</dbReference>
<keyword evidence="1" id="KW-0732">Signal</keyword>
<gene>
    <name evidence="2" type="ORF">ABMA28_001777</name>
</gene>
<evidence type="ECO:0000313" key="2">
    <source>
        <dbReference type="EMBL" id="KAL0832344.1"/>
    </source>
</evidence>
<reference evidence="2 3" key="1">
    <citation type="submission" date="2024-06" db="EMBL/GenBank/DDBJ databases">
        <title>A chromosome-level genome assembly of beet webworm, Loxostege sticticalis.</title>
        <authorList>
            <person name="Zhang Y."/>
        </authorList>
    </citation>
    <scope>NUCLEOTIDE SEQUENCE [LARGE SCALE GENOMIC DNA]</scope>
    <source>
        <strain evidence="2">AQ028</strain>
        <tissue evidence="2">Male pupae</tissue>
    </source>
</reference>
<sequence length="191" mass="21663">MNIVCLFGILLIATETSGFADASQRKGELQQRILLRKLRSFQRNDETNTESVTWNEILADVLVTKLNIFSNNHDVVKSNKNVATTFLSEILVVYKKIYDKFYPQKPTNHNVINIIEAKPEEEVEVMHPDLKKESCENCDPVVEKDVECAEGFVLDKDGDCVPAPSKLILAVPNQCPRGYRADRLGFCRISF</sequence>